<dbReference type="PANTHER" id="PTHR39290">
    <property type="entry name" value="C3H1-TYPE DOMAIN-CONTAINING PROTEIN-RELATED"/>
    <property type="match status" value="1"/>
</dbReference>
<dbReference type="SUPFAM" id="SSF53335">
    <property type="entry name" value="S-adenosyl-L-methionine-dependent methyltransferases"/>
    <property type="match status" value="1"/>
</dbReference>
<keyword evidence="2" id="KW-1185">Reference proteome</keyword>
<dbReference type="EMBL" id="JAUIQD010000001">
    <property type="protein sequence ID" value="KAK3363398.1"/>
    <property type="molecule type" value="Genomic_DNA"/>
</dbReference>
<proteinExistence type="predicted"/>
<dbReference type="AlphaFoldDB" id="A0AAJ0HV63"/>
<evidence type="ECO:0000313" key="1">
    <source>
        <dbReference type="EMBL" id="KAK3363398.1"/>
    </source>
</evidence>
<organism evidence="1 2">
    <name type="scientific">Lasiosphaeria hispida</name>
    <dbReference type="NCBI Taxonomy" id="260671"/>
    <lineage>
        <taxon>Eukaryota</taxon>
        <taxon>Fungi</taxon>
        <taxon>Dikarya</taxon>
        <taxon>Ascomycota</taxon>
        <taxon>Pezizomycotina</taxon>
        <taxon>Sordariomycetes</taxon>
        <taxon>Sordariomycetidae</taxon>
        <taxon>Sordariales</taxon>
        <taxon>Lasiosphaeriaceae</taxon>
        <taxon>Lasiosphaeria</taxon>
    </lineage>
</organism>
<evidence type="ECO:0000313" key="2">
    <source>
        <dbReference type="Proteomes" id="UP001275084"/>
    </source>
</evidence>
<reference evidence="1" key="1">
    <citation type="journal article" date="2023" name="Mol. Phylogenet. Evol.">
        <title>Genome-scale phylogeny and comparative genomics of the fungal order Sordariales.</title>
        <authorList>
            <person name="Hensen N."/>
            <person name="Bonometti L."/>
            <person name="Westerberg I."/>
            <person name="Brannstrom I.O."/>
            <person name="Guillou S."/>
            <person name="Cros-Aarteil S."/>
            <person name="Calhoun S."/>
            <person name="Haridas S."/>
            <person name="Kuo A."/>
            <person name="Mondo S."/>
            <person name="Pangilinan J."/>
            <person name="Riley R."/>
            <person name="LaButti K."/>
            <person name="Andreopoulos B."/>
            <person name="Lipzen A."/>
            <person name="Chen C."/>
            <person name="Yan M."/>
            <person name="Daum C."/>
            <person name="Ng V."/>
            <person name="Clum A."/>
            <person name="Steindorff A."/>
            <person name="Ohm R.A."/>
            <person name="Martin F."/>
            <person name="Silar P."/>
            <person name="Natvig D.O."/>
            <person name="Lalanne C."/>
            <person name="Gautier V."/>
            <person name="Ament-Velasquez S.L."/>
            <person name="Kruys A."/>
            <person name="Hutchinson M.I."/>
            <person name="Powell A.J."/>
            <person name="Barry K."/>
            <person name="Miller A.N."/>
            <person name="Grigoriev I.V."/>
            <person name="Debuchy R."/>
            <person name="Gladieux P."/>
            <person name="Hiltunen Thoren M."/>
            <person name="Johannesson H."/>
        </authorList>
    </citation>
    <scope>NUCLEOTIDE SEQUENCE</scope>
    <source>
        <strain evidence="1">CBS 955.72</strain>
    </source>
</reference>
<name>A0AAJ0HV63_9PEZI</name>
<sequence>MSSRTQKQTVYCVGSPTFDPETAIRNDATHEAALRALEDDDFETAIQTWFRIPDGDDYVYHAIASVTLAQVQRAVNLGGQKGLHGWYDWYRDERGEALPPPSPSDISAYASIFHPSTSTPAALRSFAANARKSSLRSLVAAHLTAHLHLPPPLATPKTKTPPRNPYFDLWTRTAHTLQWTGPLPSHPCTPTHPLLPILMHHFACAVPSHEALTLLHRLAAGRPIADVGSGSGYWTFMLRQYTASSSKVIPIDSAQSAWRTTWVPDTIRTDGARWLARPENDGGRSLVLLLVYPIVGGGLAGGVEGGFTRGLLAAYKGDTVAVVGTQNRNGYTGFRDMTMDEFMAKEHKDWVKVVQIPLPSFAGKDEALFVFQRGERISPRAGK</sequence>
<dbReference type="InterPro" id="IPR029063">
    <property type="entry name" value="SAM-dependent_MTases_sf"/>
</dbReference>
<gene>
    <name evidence="1" type="ORF">B0T25DRAFT_596620</name>
</gene>
<comment type="caution">
    <text evidence="1">The sequence shown here is derived from an EMBL/GenBank/DDBJ whole genome shotgun (WGS) entry which is preliminary data.</text>
</comment>
<dbReference type="Proteomes" id="UP001275084">
    <property type="component" value="Unassembled WGS sequence"/>
</dbReference>
<accession>A0AAJ0HV63</accession>
<dbReference type="PANTHER" id="PTHR39290:SF6">
    <property type="entry name" value="S-ADENOSYL-L-METHIONINE-DEPENDENT METHYLTRANSFERASES SUPERFAMILY PROTEIN"/>
    <property type="match status" value="1"/>
</dbReference>
<protein>
    <submittedName>
        <fullName evidence="1">Uncharacterized protein</fullName>
    </submittedName>
</protein>
<reference evidence="1" key="2">
    <citation type="submission" date="2023-06" db="EMBL/GenBank/DDBJ databases">
        <authorList>
            <consortium name="Lawrence Berkeley National Laboratory"/>
            <person name="Haridas S."/>
            <person name="Hensen N."/>
            <person name="Bonometti L."/>
            <person name="Westerberg I."/>
            <person name="Brannstrom I.O."/>
            <person name="Guillou S."/>
            <person name="Cros-Aarteil S."/>
            <person name="Calhoun S."/>
            <person name="Kuo A."/>
            <person name="Mondo S."/>
            <person name="Pangilinan J."/>
            <person name="Riley R."/>
            <person name="Labutti K."/>
            <person name="Andreopoulos B."/>
            <person name="Lipzen A."/>
            <person name="Chen C."/>
            <person name="Yanf M."/>
            <person name="Daum C."/>
            <person name="Ng V."/>
            <person name="Clum A."/>
            <person name="Steindorff A."/>
            <person name="Ohm R."/>
            <person name="Martin F."/>
            <person name="Silar P."/>
            <person name="Natvig D."/>
            <person name="Lalanne C."/>
            <person name="Gautier V."/>
            <person name="Ament-Velasquez S.L."/>
            <person name="Kruys A."/>
            <person name="Hutchinson M.I."/>
            <person name="Powell A.J."/>
            <person name="Barry K."/>
            <person name="Miller A.N."/>
            <person name="Grigoriev I.V."/>
            <person name="Debuchy R."/>
            <person name="Gladieux P."/>
            <person name="Thoren M.H."/>
            <person name="Johannesson H."/>
        </authorList>
    </citation>
    <scope>NUCLEOTIDE SEQUENCE</scope>
    <source>
        <strain evidence="1">CBS 955.72</strain>
    </source>
</reference>